<dbReference type="InterPro" id="IPR000568">
    <property type="entry name" value="ATP_synth_F0_asu"/>
</dbReference>
<dbReference type="Gene3D" id="1.20.120.220">
    <property type="entry name" value="ATP synthase, F0 complex, subunit A"/>
    <property type="match status" value="1"/>
</dbReference>
<feature type="transmembrane region" description="Helical" evidence="12">
    <location>
        <begin position="243"/>
        <end position="263"/>
    </location>
</feature>
<feature type="transmembrane region" description="Helical" evidence="12">
    <location>
        <begin position="217"/>
        <end position="237"/>
    </location>
</feature>
<dbReference type="SUPFAM" id="SSF81336">
    <property type="entry name" value="F1F0 ATP synthase subunit A"/>
    <property type="match status" value="1"/>
</dbReference>
<evidence type="ECO:0000256" key="9">
    <source>
        <dbReference type="ARBA" id="ARBA00023136"/>
    </source>
</evidence>
<dbReference type="InterPro" id="IPR045083">
    <property type="entry name" value="ATP_synth_F0_asu_bact/mt"/>
</dbReference>
<comment type="subcellular location">
    <subcellularLocation>
        <location evidence="1">Membrane</location>
        <topology evidence="1">Multi-pass membrane protein</topology>
    </subcellularLocation>
</comment>
<evidence type="ECO:0000256" key="3">
    <source>
        <dbReference type="ARBA" id="ARBA00022448"/>
    </source>
</evidence>
<dbReference type="GO" id="GO:0046933">
    <property type="term" value="F:proton-transporting ATP synthase activity, rotational mechanism"/>
    <property type="evidence" value="ECO:0007669"/>
    <property type="project" value="TreeGrafter"/>
</dbReference>
<name>J9GSN9_9ZZZZ</name>
<keyword evidence="7 12" id="KW-1133">Transmembrane helix</keyword>
<evidence type="ECO:0000313" key="13">
    <source>
        <dbReference type="EMBL" id="EJX11014.1"/>
    </source>
</evidence>
<dbReference type="PANTHER" id="PTHR11410:SF0">
    <property type="entry name" value="ATP SYNTHASE SUBUNIT A"/>
    <property type="match status" value="1"/>
</dbReference>
<dbReference type="GO" id="GO:0045259">
    <property type="term" value="C:proton-transporting ATP synthase complex"/>
    <property type="evidence" value="ECO:0007669"/>
    <property type="project" value="UniProtKB-KW"/>
</dbReference>
<feature type="region of interest" description="Disordered" evidence="11">
    <location>
        <begin position="26"/>
        <end position="53"/>
    </location>
</feature>
<reference evidence="13" key="1">
    <citation type="journal article" date="2012" name="PLoS ONE">
        <title>Gene sets for utilization of primary and secondary nutrition supplies in the distal gut of endangered iberian lynx.</title>
        <authorList>
            <person name="Alcaide M."/>
            <person name="Messina E."/>
            <person name="Richter M."/>
            <person name="Bargiela R."/>
            <person name="Peplies J."/>
            <person name="Huws S.A."/>
            <person name="Newbold C.J."/>
            <person name="Golyshin P.N."/>
            <person name="Simon M.A."/>
            <person name="Lopez G."/>
            <person name="Yakimov M.M."/>
            <person name="Ferrer M."/>
        </authorList>
    </citation>
    <scope>NUCLEOTIDE SEQUENCE</scope>
</reference>
<evidence type="ECO:0000256" key="8">
    <source>
        <dbReference type="ARBA" id="ARBA00023065"/>
    </source>
</evidence>
<evidence type="ECO:0000256" key="11">
    <source>
        <dbReference type="SAM" id="MobiDB-lite"/>
    </source>
</evidence>
<evidence type="ECO:0000256" key="4">
    <source>
        <dbReference type="ARBA" id="ARBA00022547"/>
    </source>
</evidence>
<feature type="transmembrane region" description="Helical" evidence="12">
    <location>
        <begin position="342"/>
        <end position="375"/>
    </location>
</feature>
<sequence>MKYNYKRVLWGLLLWGAMNAGAQTSSQPLPESVYAGEPEPSYASEVATSDPSETKGVYQEQQVDVAEIVFGHIGDAYEWHITDIGSQALTLPLPILVRSTTGWHCFLSSRFHEGDGIYEGLYIAPEGEYKGKVVERVAGREQRPMDLSLTKNVVGLLINSLVLLGIVFYCVRWYRRHPVEQEAPGGLVGMVEATVVFLRDEVIAPCIGPDYRRYQPYLLTVFFFILVSNLMGLLPMFPGGVNLTGNIAVTMVLALCTFVAVNVGGNRHYWKEIFWPDVPWWLKVPIPLMPFIELFGIFTKPLALMIRLFANIMAGHAAILSLLSIVFITAPLGAWINGSMGAIAVVFGVFMTALELLVAFIQAYVFTLLSAVFIGLSRPQEEN</sequence>
<accession>J9GSN9</accession>
<keyword evidence="5 12" id="KW-0812">Transmembrane</keyword>
<dbReference type="PRINTS" id="PR00123">
    <property type="entry name" value="ATPASEA"/>
</dbReference>
<evidence type="ECO:0000256" key="5">
    <source>
        <dbReference type="ARBA" id="ARBA00022692"/>
    </source>
</evidence>
<dbReference type="NCBIfam" id="TIGR01131">
    <property type="entry name" value="ATP_synt_6_or_A"/>
    <property type="match status" value="1"/>
</dbReference>
<keyword evidence="4" id="KW-0138">CF(0)</keyword>
<dbReference type="HAMAP" id="MF_01393">
    <property type="entry name" value="ATP_synth_a_bact"/>
    <property type="match status" value="1"/>
</dbReference>
<dbReference type="InterPro" id="IPR035908">
    <property type="entry name" value="F0_ATP_A_sf"/>
</dbReference>
<feature type="transmembrane region" description="Helical" evidence="12">
    <location>
        <begin position="308"/>
        <end position="336"/>
    </location>
</feature>
<keyword evidence="6" id="KW-0375">Hydrogen ion transport</keyword>
<dbReference type="EMBL" id="AMCI01000007">
    <property type="protein sequence ID" value="EJX11014.1"/>
    <property type="molecule type" value="Genomic_DNA"/>
</dbReference>
<evidence type="ECO:0000256" key="2">
    <source>
        <dbReference type="ARBA" id="ARBA00006810"/>
    </source>
</evidence>
<dbReference type="AlphaFoldDB" id="J9GSN9"/>
<keyword evidence="8" id="KW-0406">Ion transport</keyword>
<dbReference type="PANTHER" id="PTHR11410">
    <property type="entry name" value="ATP SYNTHASE SUBUNIT A"/>
    <property type="match status" value="1"/>
</dbReference>
<feature type="transmembrane region" description="Helical" evidence="12">
    <location>
        <begin position="153"/>
        <end position="171"/>
    </location>
</feature>
<dbReference type="Pfam" id="PF00119">
    <property type="entry name" value="ATP-synt_A"/>
    <property type="match status" value="1"/>
</dbReference>
<evidence type="ECO:0000256" key="1">
    <source>
        <dbReference type="ARBA" id="ARBA00004141"/>
    </source>
</evidence>
<keyword evidence="10" id="KW-0066">ATP synthesis</keyword>
<organism evidence="13">
    <name type="scientific">gut metagenome</name>
    <dbReference type="NCBI Taxonomy" id="749906"/>
    <lineage>
        <taxon>unclassified sequences</taxon>
        <taxon>metagenomes</taxon>
        <taxon>organismal metagenomes</taxon>
    </lineage>
</organism>
<keyword evidence="3" id="KW-0813">Transport</keyword>
<comment type="similarity">
    <text evidence="2">Belongs to the ATPase A chain family.</text>
</comment>
<gene>
    <name evidence="13" type="ORF">EVA_00288</name>
</gene>
<evidence type="ECO:0000256" key="7">
    <source>
        <dbReference type="ARBA" id="ARBA00022989"/>
    </source>
</evidence>
<evidence type="ECO:0000256" key="12">
    <source>
        <dbReference type="SAM" id="Phobius"/>
    </source>
</evidence>
<proteinExistence type="inferred from homology"/>
<dbReference type="CDD" id="cd00310">
    <property type="entry name" value="ATP-synt_Fo_a_6"/>
    <property type="match status" value="1"/>
</dbReference>
<comment type="caution">
    <text evidence="13">The sequence shown here is derived from an EMBL/GenBank/DDBJ whole genome shotgun (WGS) entry which is preliminary data.</text>
</comment>
<evidence type="ECO:0000256" key="10">
    <source>
        <dbReference type="ARBA" id="ARBA00023310"/>
    </source>
</evidence>
<keyword evidence="9 12" id="KW-0472">Membrane</keyword>
<protein>
    <submittedName>
        <fullName evidence="13">ATP synthase F0, A subunit</fullName>
    </submittedName>
</protein>
<evidence type="ECO:0000256" key="6">
    <source>
        <dbReference type="ARBA" id="ARBA00022781"/>
    </source>
</evidence>